<comment type="similarity">
    <text evidence="3">Belongs to the RimP family.</text>
</comment>
<proteinExistence type="inferred from homology"/>
<accession>A0A2P7NWF7</accession>
<feature type="domain" description="Ribosome maturation factor RimP C-terminal" evidence="5">
    <location>
        <begin position="77"/>
        <end position="141"/>
    </location>
</feature>
<organism evidence="6 7">
    <name type="scientific">Nitrosomonas supralitoralis</name>
    <dbReference type="NCBI Taxonomy" id="2116706"/>
    <lineage>
        <taxon>Bacteria</taxon>
        <taxon>Pseudomonadati</taxon>
        <taxon>Pseudomonadota</taxon>
        <taxon>Betaproteobacteria</taxon>
        <taxon>Nitrosomonadales</taxon>
        <taxon>Nitrosomonadaceae</taxon>
        <taxon>Nitrosomonas</taxon>
    </lineage>
</organism>
<evidence type="ECO:0000256" key="3">
    <source>
        <dbReference type="HAMAP-Rule" id="MF_01077"/>
    </source>
</evidence>
<dbReference type="OrthoDB" id="9805006at2"/>
<keyword evidence="2 3" id="KW-0690">Ribosome biogenesis</keyword>
<evidence type="ECO:0000256" key="2">
    <source>
        <dbReference type="ARBA" id="ARBA00022517"/>
    </source>
</evidence>
<evidence type="ECO:0000259" key="4">
    <source>
        <dbReference type="Pfam" id="PF02576"/>
    </source>
</evidence>
<dbReference type="SUPFAM" id="SSF75420">
    <property type="entry name" value="YhbC-like, N-terminal domain"/>
    <property type="match status" value="1"/>
</dbReference>
<evidence type="ECO:0000313" key="7">
    <source>
        <dbReference type="Proteomes" id="UP000241912"/>
    </source>
</evidence>
<dbReference type="Pfam" id="PF02576">
    <property type="entry name" value="RimP_N"/>
    <property type="match status" value="1"/>
</dbReference>
<dbReference type="Gene3D" id="3.30.300.70">
    <property type="entry name" value="RimP-like superfamily, N-terminal"/>
    <property type="match status" value="1"/>
</dbReference>
<evidence type="ECO:0000256" key="1">
    <source>
        <dbReference type="ARBA" id="ARBA00022490"/>
    </source>
</evidence>
<dbReference type="CDD" id="cd01734">
    <property type="entry name" value="YlxS_C"/>
    <property type="match status" value="1"/>
</dbReference>
<dbReference type="GO" id="GO:0000028">
    <property type="term" value="P:ribosomal small subunit assembly"/>
    <property type="evidence" value="ECO:0007669"/>
    <property type="project" value="TreeGrafter"/>
</dbReference>
<dbReference type="PANTHER" id="PTHR33867:SF1">
    <property type="entry name" value="RIBOSOME MATURATION FACTOR RIMP"/>
    <property type="match status" value="1"/>
</dbReference>
<reference evidence="6 7" key="1">
    <citation type="submission" date="2018-03" db="EMBL/GenBank/DDBJ databases">
        <title>Draft genome of Nitrosomonas supralitoralis APG5.</title>
        <authorList>
            <person name="Urakawa H."/>
            <person name="Lopez J.V."/>
        </authorList>
    </citation>
    <scope>NUCLEOTIDE SEQUENCE [LARGE SCALE GENOMIC DNA]</scope>
    <source>
        <strain evidence="6 7">APG5</strain>
    </source>
</reference>
<dbReference type="InterPro" id="IPR028998">
    <property type="entry name" value="RimP_C"/>
</dbReference>
<dbReference type="SUPFAM" id="SSF74942">
    <property type="entry name" value="YhbC-like, C-terminal domain"/>
    <property type="match status" value="1"/>
</dbReference>
<evidence type="ECO:0000313" key="6">
    <source>
        <dbReference type="EMBL" id="PSJ17769.1"/>
    </source>
</evidence>
<dbReference type="GO" id="GO:0006412">
    <property type="term" value="P:translation"/>
    <property type="evidence" value="ECO:0007669"/>
    <property type="project" value="TreeGrafter"/>
</dbReference>
<protein>
    <recommendedName>
        <fullName evidence="3">Ribosome maturation factor RimP</fullName>
    </recommendedName>
</protein>
<dbReference type="InterPro" id="IPR035956">
    <property type="entry name" value="RimP_N_sf"/>
</dbReference>
<evidence type="ECO:0000259" key="5">
    <source>
        <dbReference type="Pfam" id="PF17384"/>
    </source>
</evidence>
<dbReference type="NCBIfam" id="NF000929">
    <property type="entry name" value="PRK00092.2-1"/>
    <property type="match status" value="1"/>
</dbReference>
<dbReference type="InterPro" id="IPR003728">
    <property type="entry name" value="Ribosome_maturation_RimP"/>
</dbReference>
<name>A0A2P7NWF7_9PROT</name>
<comment type="function">
    <text evidence="3">Required for maturation of 30S ribosomal subunits.</text>
</comment>
<dbReference type="AlphaFoldDB" id="A0A2P7NWF7"/>
<dbReference type="EMBL" id="PXXU01000014">
    <property type="protein sequence ID" value="PSJ17769.1"/>
    <property type="molecule type" value="Genomic_DNA"/>
</dbReference>
<keyword evidence="7" id="KW-1185">Reference proteome</keyword>
<feature type="domain" description="Ribosome maturation factor RimP N-terminal" evidence="4">
    <location>
        <begin position="7"/>
        <end position="74"/>
    </location>
</feature>
<dbReference type="InterPro" id="IPR036847">
    <property type="entry name" value="RimP_C_sf"/>
</dbReference>
<comment type="caution">
    <text evidence="6">The sequence shown here is derived from an EMBL/GenBank/DDBJ whole genome shotgun (WGS) entry which is preliminary data.</text>
</comment>
<sequence>MALEELLESTLEGMGYELVEVERSAHNKLLRIFVDKAGGICIDDCVTISNHLSRLLVVENIDYGRLEVSSPGLDRPLRKEADFLRFRGEAVKLKLRVPLQGQKNFVGILREVDNGIIKLETEGKILDIELSNLGKARLVPKL</sequence>
<gene>
    <name evidence="3" type="primary">rimP</name>
    <name evidence="6" type="ORF">C7H79_06465</name>
</gene>
<dbReference type="PANTHER" id="PTHR33867">
    <property type="entry name" value="RIBOSOME MATURATION FACTOR RIMP"/>
    <property type="match status" value="1"/>
</dbReference>
<dbReference type="Pfam" id="PF17384">
    <property type="entry name" value="DUF150_C"/>
    <property type="match status" value="1"/>
</dbReference>
<dbReference type="HAMAP" id="MF_01077">
    <property type="entry name" value="RimP"/>
    <property type="match status" value="1"/>
</dbReference>
<dbReference type="Gene3D" id="2.30.30.180">
    <property type="entry name" value="Ribosome maturation factor RimP, C-terminal domain"/>
    <property type="match status" value="1"/>
</dbReference>
<dbReference type="GO" id="GO:0005829">
    <property type="term" value="C:cytosol"/>
    <property type="evidence" value="ECO:0007669"/>
    <property type="project" value="TreeGrafter"/>
</dbReference>
<keyword evidence="1 3" id="KW-0963">Cytoplasm</keyword>
<comment type="subcellular location">
    <subcellularLocation>
        <location evidence="3">Cytoplasm</location>
    </subcellularLocation>
</comment>
<dbReference type="InterPro" id="IPR028989">
    <property type="entry name" value="RimP_N"/>
</dbReference>
<dbReference type="RefSeq" id="WP_106706479.1">
    <property type="nucleotide sequence ID" value="NZ_PXXU01000014.1"/>
</dbReference>
<dbReference type="Proteomes" id="UP000241912">
    <property type="component" value="Unassembled WGS sequence"/>
</dbReference>